<protein>
    <submittedName>
        <fullName evidence="2">RHS repeat-associated core domain-containing protein</fullName>
    </submittedName>
</protein>
<evidence type="ECO:0000259" key="1">
    <source>
        <dbReference type="Pfam" id="PF20041"/>
    </source>
</evidence>
<dbReference type="InterPro" id="IPR045619">
    <property type="entry name" value="DUF6443"/>
</dbReference>
<dbReference type="AlphaFoldDB" id="A0A3D9BZW3"/>
<gene>
    <name evidence="2" type="ORF">DRF65_28195</name>
</gene>
<dbReference type="Pfam" id="PF20041">
    <property type="entry name" value="DUF6443"/>
    <property type="match status" value="1"/>
</dbReference>
<dbReference type="RefSeq" id="WP_228439012.1">
    <property type="nucleotide sequence ID" value="NZ_QNVT01000078.1"/>
</dbReference>
<dbReference type="Proteomes" id="UP000256686">
    <property type="component" value="Unassembled WGS sequence"/>
</dbReference>
<feature type="domain" description="DUF6443" evidence="1">
    <location>
        <begin position="1"/>
        <end position="93"/>
    </location>
</feature>
<feature type="non-terminal residue" evidence="2">
    <location>
        <position position="1"/>
    </location>
</feature>
<evidence type="ECO:0000313" key="2">
    <source>
        <dbReference type="EMBL" id="REC59024.1"/>
    </source>
</evidence>
<name>A0A3D9BZW3_9FLAO</name>
<keyword evidence="3" id="KW-1185">Reference proteome</keyword>
<feature type="non-terminal residue" evidence="2">
    <location>
        <position position="175"/>
    </location>
</feature>
<comment type="caution">
    <text evidence="2">The sequence shown here is derived from an EMBL/GenBank/DDBJ whole genome shotgun (WGS) entry which is preliminary data.</text>
</comment>
<proteinExistence type="predicted"/>
<organism evidence="2 3">
    <name type="scientific">Chryseobacterium pennae</name>
    <dbReference type="NCBI Taxonomy" id="2258962"/>
    <lineage>
        <taxon>Bacteria</taxon>
        <taxon>Pseudomonadati</taxon>
        <taxon>Bacteroidota</taxon>
        <taxon>Flavobacteriia</taxon>
        <taxon>Flavobacteriales</taxon>
        <taxon>Weeksellaceae</taxon>
        <taxon>Chryseobacterium group</taxon>
        <taxon>Chryseobacterium</taxon>
    </lineage>
</organism>
<sequence length="175" mass="19505">RAKQVVNVKASPLGRDVVTHIEYDQFGRQTKDYLPVPQSGTQNGAIITNPLSNATQPGIYGSEKIYSEKMLEKSPLDRIMQQIQPGNDWVNKPVGFSYEANMANEVYQYTTKTTWENGATKSELILASATSFYAPGTLYKNVVTDEDGNLTVEFKNGRGQTLMVRKIITNAYIDT</sequence>
<reference evidence="3" key="1">
    <citation type="submission" date="2018-06" db="EMBL/GenBank/DDBJ databases">
        <authorList>
            <person name="Lum Nde A."/>
            <person name="Hugo C."/>
        </authorList>
    </citation>
    <scope>NUCLEOTIDE SEQUENCE [LARGE SCALE GENOMIC DNA]</scope>
    <source>
        <strain evidence="3">1_F178</strain>
    </source>
</reference>
<accession>A0A3D9BZW3</accession>
<dbReference type="EMBL" id="QNVT01000078">
    <property type="protein sequence ID" value="REC59024.1"/>
    <property type="molecule type" value="Genomic_DNA"/>
</dbReference>
<evidence type="ECO:0000313" key="3">
    <source>
        <dbReference type="Proteomes" id="UP000256686"/>
    </source>
</evidence>